<proteinExistence type="predicted"/>
<gene>
    <name evidence="2" type="ORF">KIK155_LOCUS31413</name>
    <name evidence="3" type="ORF">TOA249_LOCUS23987</name>
</gene>
<dbReference type="InterPro" id="IPR012336">
    <property type="entry name" value="Thioredoxin-like_fold"/>
</dbReference>
<reference evidence="3" key="1">
    <citation type="submission" date="2021-02" db="EMBL/GenBank/DDBJ databases">
        <authorList>
            <person name="Nowell W R."/>
        </authorList>
    </citation>
    <scope>NUCLEOTIDE SEQUENCE</scope>
</reference>
<dbReference type="PANTHER" id="PTHR46472:SF1">
    <property type="entry name" value="NUCLEOREDOXIN"/>
    <property type="match status" value="1"/>
</dbReference>
<name>A0A821PYC1_9BILA</name>
<evidence type="ECO:0000313" key="4">
    <source>
        <dbReference type="Proteomes" id="UP000663838"/>
    </source>
</evidence>
<comment type="caution">
    <text evidence="3">The sequence shown here is derived from an EMBL/GenBank/DDBJ whole genome shotgun (WGS) entry which is preliminary data.</text>
</comment>
<dbReference type="Proteomes" id="UP000663838">
    <property type="component" value="Unassembled WGS sequence"/>
</dbReference>
<dbReference type="InterPro" id="IPR036249">
    <property type="entry name" value="Thioredoxin-like_sf"/>
</dbReference>
<dbReference type="EMBL" id="CAJNYV010005802">
    <property type="protein sequence ID" value="CAF3782117.1"/>
    <property type="molecule type" value="Genomic_DNA"/>
</dbReference>
<accession>A0A821PYC1</accession>
<organism evidence="3 4">
    <name type="scientific">Rotaria socialis</name>
    <dbReference type="NCBI Taxonomy" id="392032"/>
    <lineage>
        <taxon>Eukaryota</taxon>
        <taxon>Metazoa</taxon>
        <taxon>Spiralia</taxon>
        <taxon>Gnathifera</taxon>
        <taxon>Rotifera</taxon>
        <taxon>Eurotatoria</taxon>
        <taxon>Bdelloidea</taxon>
        <taxon>Philodinida</taxon>
        <taxon>Philodinidae</taxon>
        <taxon>Rotaria</taxon>
    </lineage>
</organism>
<evidence type="ECO:0000259" key="1">
    <source>
        <dbReference type="Pfam" id="PF13905"/>
    </source>
</evidence>
<protein>
    <recommendedName>
        <fullName evidence="1">Thioredoxin-like fold domain-containing protein</fullName>
    </recommendedName>
</protein>
<dbReference type="EMBL" id="CAJOBS010002382">
    <property type="protein sequence ID" value="CAF4811131.1"/>
    <property type="molecule type" value="Genomic_DNA"/>
</dbReference>
<dbReference type="GO" id="GO:0031397">
    <property type="term" value="P:negative regulation of protein ubiquitination"/>
    <property type="evidence" value="ECO:0007669"/>
    <property type="project" value="TreeGrafter"/>
</dbReference>
<evidence type="ECO:0000313" key="2">
    <source>
        <dbReference type="EMBL" id="CAF3782117.1"/>
    </source>
</evidence>
<sequence>MLTETNQLDIIDLSASKFNESFFDTIGRIQAAVRITRLNIIAGEMFMGTLIEIIECIPAIDSLVISSLEMVPVRCLSTEGARTLRLLSVKNVITKVRLHQMNDLVPVKFLLHLCRRMKDLDVDCTKKVLPETILRFILMHKIKRISRLPVRVGVGVHINDGTSISSHPHPHPHHSQFYKSYADAKNFEIIFLSSDRDQSAFDEYYGEMPWLALDFSERDKKKELSNKFNVDGIPTLILLNGDSGDIICQDARDRIEDNDPTGENFPWAS</sequence>
<dbReference type="Pfam" id="PF13905">
    <property type="entry name" value="Thioredoxin_8"/>
    <property type="match status" value="1"/>
</dbReference>
<dbReference type="Proteomes" id="UP000663865">
    <property type="component" value="Unassembled WGS sequence"/>
</dbReference>
<dbReference type="PANTHER" id="PTHR46472">
    <property type="entry name" value="NUCLEOREDOXIN"/>
    <property type="match status" value="1"/>
</dbReference>
<evidence type="ECO:0000313" key="3">
    <source>
        <dbReference type="EMBL" id="CAF4811131.1"/>
    </source>
</evidence>
<dbReference type="SUPFAM" id="SSF52833">
    <property type="entry name" value="Thioredoxin-like"/>
    <property type="match status" value="1"/>
</dbReference>
<feature type="domain" description="Thioredoxin-like fold" evidence="1">
    <location>
        <begin position="172"/>
        <end position="244"/>
    </location>
</feature>
<dbReference type="Gene3D" id="3.40.30.10">
    <property type="entry name" value="Glutaredoxin"/>
    <property type="match status" value="1"/>
</dbReference>
<dbReference type="GO" id="GO:0004791">
    <property type="term" value="F:thioredoxin-disulfide reductase (NADPH) activity"/>
    <property type="evidence" value="ECO:0007669"/>
    <property type="project" value="TreeGrafter"/>
</dbReference>
<dbReference type="GO" id="GO:0030178">
    <property type="term" value="P:negative regulation of Wnt signaling pathway"/>
    <property type="evidence" value="ECO:0007669"/>
    <property type="project" value="TreeGrafter"/>
</dbReference>
<dbReference type="GO" id="GO:0005634">
    <property type="term" value="C:nucleus"/>
    <property type="evidence" value="ECO:0007669"/>
    <property type="project" value="TreeGrafter"/>
</dbReference>
<dbReference type="AlphaFoldDB" id="A0A821PYC1"/>